<evidence type="ECO:0000256" key="1">
    <source>
        <dbReference type="RuleBase" id="RU004560"/>
    </source>
</evidence>
<evidence type="ECO:0000259" key="3">
    <source>
        <dbReference type="PROSITE" id="PS51719"/>
    </source>
</evidence>
<feature type="region of interest" description="Disordered" evidence="2">
    <location>
        <begin position="1"/>
        <end position="34"/>
    </location>
</feature>
<dbReference type="GO" id="GO:0005525">
    <property type="term" value="F:GTP binding"/>
    <property type="evidence" value="ECO:0007669"/>
    <property type="project" value="UniProtKB-KW"/>
</dbReference>
<evidence type="ECO:0000313" key="5">
    <source>
        <dbReference type="Proteomes" id="UP000070501"/>
    </source>
</evidence>
<dbReference type="InterPro" id="IPR046707">
    <property type="entry name" value="DUF6780"/>
</dbReference>
<gene>
    <name evidence="4" type="ORF">Micbo1qcDRAFT_230302</name>
</gene>
<comment type="similarity">
    <text evidence="1">Belongs to the TRAFAC class TrmE-Era-EngA-EngB-Septin-like GTPase superfamily. Septin GTPase family.</text>
</comment>
<dbReference type="EMBL" id="KQ964245">
    <property type="protein sequence ID" value="KXJ97722.1"/>
    <property type="molecule type" value="Genomic_DNA"/>
</dbReference>
<evidence type="ECO:0000313" key="4">
    <source>
        <dbReference type="EMBL" id="KXJ97722.1"/>
    </source>
</evidence>
<feature type="region of interest" description="Disordered" evidence="2">
    <location>
        <begin position="49"/>
        <end position="112"/>
    </location>
</feature>
<dbReference type="InterPro" id="IPR030379">
    <property type="entry name" value="G_SEPTIN_dom"/>
</dbReference>
<dbReference type="PROSITE" id="PS51719">
    <property type="entry name" value="G_SEPTIN"/>
    <property type="match status" value="1"/>
</dbReference>
<keyword evidence="5" id="KW-1185">Reference proteome</keyword>
<dbReference type="Pfam" id="PF00735">
    <property type="entry name" value="Septin"/>
    <property type="match status" value="1"/>
</dbReference>
<dbReference type="Proteomes" id="UP000070501">
    <property type="component" value="Unassembled WGS sequence"/>
</dbReference>
<dbReference type="SUPFAM" id="SSF52540">
    <property type="entry name" value="P-loop containing nucleoside triphosphate hydrolases"/>
    <property type="match status" value="1"/>
</dbReference>
<evidence type="ECO:0000256" key="2">
    <source>
        <dbReference type="SAM" id="MobiDB-lite"/>
    </source>
</evidence>
<dbReference type="Pfam" id="PF20571">
    <property type="entry name" value="DUF6780"/>
    <property type="match status" value="1"/>
</dbReference>
<organism evidence="4 5">
    <name type="scientific">Microdochium bolleyi</name>
    <dbReference type="NCBI Taxonomy" id="196109"/>
    <lineage>
        <taxon>Eukaryota</taxon>
        <taxon>Fungi</taxon>
        <taxon>Dikarya</taxon>
        <taxon>Ascomycota</taxon>
        <taxon>Pezizomycotina</taxon>
        <taxon>Sordariomycetes</taxon>
        <taxon>Xylariomycetidae</taxon>
        <taxon>Xylariales</taxon>
        <taxon>Microdochiaceae</taxon>
        <taxon>Microdochium</taxon>
    </lineage>
</organism>
<dbReference type="InParanoid" id="A0A136JKQ7"/>
<dbReference type="PROSITE" id="PS00675">
    <property type="entry name" value="SIGMA54_INTERACT_1"/>
    <property type="match status" value="1"/>
</dbReference>
<feature type="domain" description="Septin-type G" evidence="3">
    <location>
        <begin position="211"/>
        <end position="511"/>
    </location>
</feature>
<dbReference type="OrthoDB" id="4150765at2759"/>
<keyword evidence="1" id="KW-0342">GTP-binding</keyword>
<feature type="region of interest" description="Disordered" evidence="2">
    <location>
        <begin position="141"/>
        <end position="185"/>
    </location>
</feature>
<accession>A0A136JKQ7</accession>
<name>A0A136JKQ7_9PEZI</name>
<protein>
    <submittedName>
        <fullName evidence="4">Septin-domain-containing protein</fullName>
    </submittedName>
</protein>
<proteinExistence type="inferred from homology"/>
<dbReference type="Gene3D" id="3.40.50.300">
    <property type="entry name" value="P-loop containing nucleotide triphosphate hydrolases"/>
    <property type="match status" value="1"/>
</dbReference>
<dbReference type="AlphaFoldDB" id="A0A136JKQ7"/>
<reference evidence="5" key="1">
    <citation type="submission" date="2016-02" db="EMBL/GenBank/DDBJ databases">
        <title>Draft genome sequence of Microdochium bolleyi, a fungal endophyte of beachgrass.</title>
        <authorList>
            <consortium name="DOE Joint Genome Institute"/>
            <person name="David A.S."/>
            <person name="May G."/>
            <person name="Haridas S."/>
            <person name="Lim J."/>
            <person name="Wang M."/>
            <person name="Labutti K."/>
            <person name="Lipzen A."/>
            <person name="Barry K."/>
            <person name="Grigoriev I.V."/>
        </authorList>
    </citation>
    <scope>NUCLEOTIDE SEQUENCE [LARGE SCALE GENOMIC DNA]</scope>
    <source>
        <strain evidence="5">J235TASD1</strain>
    </source>
</reference>
<dbReference type="STRING" id="196109.A0A136JKQ7"/>
<sequence length="695" mass="76532">MRPIAGDSAFGRPRITPRDNDAIHPSASSASSSHMSFVFADEASIDSYIDQSQPSARPLFRDHRKHHDSSLNHAPRCDDKDRDRCSRPTSQQRPLDRSPAPTAHSPVSRHSMFTCSPASSIINTQLELSRPITPMMLGPSMASSSIISSPSSRRNSFGGSVSENALTDDEQQDQPGDLDLPTPFGGTVAPQLVMPSIEMPARRPFTEVGKSLGRLKILLAGDSGVGKTSLIKSITQLCKHLVHVDPILPQPQLSRRHSGSTISDQIRPTTGIVEILASTKPFPEWWAELDVNGSSRRKSLGDAVLDRNICFVDTPGYGRGSSSMETIVPCVDYVEAHFNKMASDSMSDPDLLNMLGGAGGCQTDVALYMITQKLKPADLEYMRRLSRLTNVIPILSRVDTLSSQQIETCKEHVNAQLSEAGIQIFTFGRDGASHSRALVTPRAPYAVSSAKGSDYNIMDASLLMSPNYTQPLVGTDLWYVVENLFSVEGVSWLRHAAARKYIDWKNSDTPRPRHLYKPLSPPLPTVSSALVRYDSRPTGLVQSRRSRDHFQGLGTVEEGTRLYVADWAADMQRSLAAEKEHNRAIQQSYDLGIEKADTAMIAAHGSKVRALSPRWASQDRNKTKQKAAKRTRIQQDPLGLLQVSADLKATSWVALEVLTGLGMLGGLAFWLSRQHWHSDPVLLVDDWARLWGLEF</sequence>
<dbReference type="InterPro" id="IPR025662">
    <property type="entry name" value="Sigma_54_int_dom_ATP-bd_1"/>
</dbReference>
<dbReference type="PANTHER" id="PTHR18884">
    <property type="entry name" value="SEPTIN"/>
    <property type="match status" value="1"/>
</dbReference>
<feature type="compositionally biased region" description="Low complexity" evidence="2">
    <location>
        <begin position="141"/>
        <end position="160"/>
    </location>
</feature>
<feature type="compositionally biased region" description="Basic and acidic residues" evidence="2">
    <location>
        <begin position="75"/>
        <end position="86"/>
    </location>
</feature>
<dbReference type="InterPro" id="IPR027417">
    <property type="entry name" value="P-loop_NTPase"/>
</dbReference>
<keyword evidence="1" id="KW-0547">Nucleotide-binding</keyword>